<dbReference type="EMBL" id="MU275847">
    <property type="protein sequence ID" value="KAI0052135.1"/>
    <property type="molecule type" value="Genomic_DNA"/>
</dbReference>
<gene>
    <name evidence="1" type="ORF">FA95DRAFT_58330</name>
</gene>
<name>A0ACB8S8E5_9AGAM</name>
<protein>
    <submittedName>
        <fullName evidence="1">Uncharacterized protein</fullName>
    </submittedName>
</protein>
<keyword evidence="2" id="KW-1185">Reference proteome</keyword>
<evidence type="ECO:0000313" key="1">
    <source>
        <dbReference type="EMBL" id="KAI0052135.1"/>
    </source>
</evidence>
<evidence type="ECO:0000313" key="2">
    <source>
        <dbReference type="Proteomes" id="UP000814033"/>
    </source>
</evidence>
<sequence>MGIRALSLHDRGAKISVAWPLSSLSCLRPICPHSFGACVQVRQPRHISARQRMKTIGIARETGSLLMQLRQRRRVLPLLQQRGHAAVATQTPWPRGCLSHRKLGNKHKGKNSSRTCPRIDTLTPATASIAPYMQNATARTTLIIRCSATLIGRIRQLFLREARTDRASWTRIALLMTTTGARTTLLTHSPTLAAFRREKTLGVCDALARGRLPLNRVMQATTDH</sequence>
<reference evidence="1" key="2">
    <citation type="journal article" date="2022" name="New Phytol.">
        <title>Evolutionary transition to the ectomycorrhizal habit in the genomes of a hyperdiverse lineage of mushroom-forming fungi.</title>
        <authorList>
            <person name="Looney B."/>
            <person name="Miyauchi S."/>
            <person name="Morin E."/>
            <person name="Drula E."/>
            <person name="Courty P.E."/>
            <person name="Kohler A."/>
            <person name="Kuo A."/>
            <person name="LaButti K."/>
            <person name="Pangilinan J."/>
            <person name="Lipzen A."/>
            <person name="Riley R."/>
            <person name="Andreopoulos W."/>
            <person name="He G."/>
            <person name="Johnson J."/>
            <person name="Nolan M."/>
            <person name="Tritt A."/>
            <person name="Barry K.W."/>
            <person name="Grigoriev I.V."/>
            <person name="Nagy L.G."/>
            <person name="Hibbett D."/>
            <person name="Henrissat B."/>
            <person name="Matheny P.B."/>
            <person name="Labbe J."/>
            <person name="Martin F.M."/>
        </authorList>
    </citation>
    <scope>NUCLEOTIDE SEQUENCE</scope>
    <source>
        <strain evidence="1">FP105234-sp</strain>
    </source>
</reference>
<dbReference type="Proteomes" id="UP000814033">
    <property type="component" value="Unassembled WGS sequence"/>
</dbReference>
<accession>A0ACB8S8E5</accession>
<organism evidence="1 2">
    <name type="scientific">Auriscalpium vulgare</name>
    <dbReference type="NCBI Taxonomy" id="40419"/>
    <lineage>
        <taxon>Eukaryota</taxon>
        <taxon>Fungi</taxon>
        <taxon>Dikarya</taxon>
        <taxon>Basidiomycota</taxon>
        <taxon>Agaricomycotina</taxon>
        <taxon>Agaricomycetes</taxon>
        <taxon>Russulales</taxon>
        <taxon>Auriscalpiaceae</taxon>
        <taxon>Auriscalpium</taxon>
    </lineage>
</organism>
<proteinExistence type="predicted"/>
<comment type="caution">
    <text evidence="1">The sequence shown here is derived from an EMBL/GenBank/DDBJ whole genome shotgun (WGS) entry which is preliminary data.</text>
</comment>
<reference evidence="1" key="1">
    <citation type="submission" date="2021-02" db="EMBL/GenBank/DDBJ databases">
        <authorList>
            <consortium name="DOE Joint Genome Institute"/>
            <person name="Ahrendt S."/>
            <person name="Looney B.P."/>
            <person name="Miyauchi S."/>
            <person name="Morin E."/>
            <person name="Drula E."/>
            <person name="Courty P.E."/>
            <person name="Chicoki N."/>
            <person name="Fauchery L."/>
            <person name="Kohler A."/>
            <person name="Kuo A."/>
            <person name="Labutti K."/>
            <person name="Pangilinan J."/>
            <person name="Lipzen A."/>
            <person name="Riley R."/>
            <person name="Andreopoulos W."/>
            <person name="He G."/>
            <person name="Johnson J."/>
            <person name="Barry K.W."/>
            <person name="Grigoriev I.V."/>
            <person name="Nagy L."/>
            <person name="Hibbett D."/>
            <person name="Henrissat B."/>
            <person name="Matheny P.B."/>
            <person name="Labbe J."/>
            <person name="Martin F."/>
        </authorList>
    </citation>
    <scope>NUCLEOTIDE SEQUENCE</scope>
    <source>
        <strain evidence="1">FP105234-sp</strain>
    </source>
</reference>